<evidence type="ECO:0000256" key="1">
    <source>
        <dbReference type="SAM" id="Phobius"/>
    </source>
</evidence>
<dbReference type="KEGG" id="mrr:Moror_6188"/>
<organism evidence="2 3">
    <name type="scientific">Moniliophthora roreri (strain MCA 2997)</name>
    <name type="common">Cocoa frosty pod rot fungus</name>
    <name type="synonym">Crinipellis roreri</name>
    <dbReference type="NCBI Taxonomy" id="1381753"/>
    <lineage>
        <taxon>Eukaryota</taxon>
        <taxon>Fungi</taxon>
        <taxon>Dikarya</taxon>
        <taxon>Basidiomycota</taxon>
        <taxon>Agaricomycotina</taxon>
        <taxon>Agaricomycetes</taxon>
        <taxon>Agaricomycetidae</taxon>
        <taxon>Agaricales</taxon>
        <taxon>Marasmiineae</taxon>
        <taxon>Marasmiaceae</taxon>
        <taxon>Moniliophthora</taxon>
    </lineage>
</organism>
<dbReference type="HOGENOM" id="CLU_1390567_0_0_1"/>
<feature type="transmembrane region" description="Helical" evidence="1">
    <location>
        <begin position="63"/>
        <end position="84"/>
    </location>
</feature>
<accession>V2WCD0</accession>
<reference evidence="2 3" key="1">
    <citation type="journal article" date="2014" name="BMC Genomics">
        <title>Genome and secretome analysis of the hemibiotrophic fungal pathogen, Moniliophthora roreri, which causes frosty pod rot disease of cacao: mechanisms of the biotrophic and necrotrophic phases.</title>
        <authorList>
            <person name="Meinhardt L.W."/>
            <person name="Costa G.G.L."/>
            <person name="Thomazella D.P.T."/>
            <person name="Teixeira P.J.P.L."/>
            <person name="Carazzolle M.F."/>
            <person name="Schuster S.C."/>
            <person name="Carlson J.E."/>
            <person name="Guiltinan M.J."/>
            <person name="Mieczkowski P."/>
            <person name="Farmer A."/>
            <person name="Ramaraj T."/>
            <person name="Crozier J."/>
            <person name="Davis R.E."/>
            <person name="Shao J."/>
            <person name="Melnick R.L."/>
            <person name="Pereira G.A.G."/>
            <person name="Bailey B.A."/>
        </authorList>
    </citation>
    <scope>NUCLEOTIDE SEQUENCE [LARGE SCALE GENOMIC DNA]</scope>
    <source>
        <strain evidence="2 3">MCA 2997</strain>
    </source>
</reference>
<feature type="transmembrane region" description="Helical" evidence="1">
    <location>
        <begin position="116"/>
        <end position="135"/>
    </location>
</feature>
<name>V2WCD0_MONRO</name>
<dbReference type="EMBL" id="AWSO01001293">
    <property type="protein sequence ID" value="ESK84478.1"/>
    <property type="molecule type" value="Genomic_DNA"/>
</dbReference>
<proteinExistence type="predicted"/>
<keyword evidence="1" id="KW-0472">Membrane</keyword>
<sequence>MVEPRNQLRIKQGSADCAVWDISHKELTTRFEYDQLVIICISMSFLLSTVLLVLSFLSPDYASFIVTPIAYFVTCILYSNMLSLRAFHRRTLQLLGPKVLAQAPQIGSPLYSKTSVVGVWCLTAFWVIPTTFALWPCTRSFDWNAAIMIPQLLVGTFNILFMVLIATMLMRGRQKVVSQAGNGSMSRRTTNEQRRH</sequence>
<keyword evidence="1" id="KW-1133">Transmembrane helix</keyword>
<keyword evidence="3" id="KW-1185">Reference proteome</keyword>
<feature type="transmembrane region" description="Helical" evidence="1">
    <location>
        <begin position="147"/>
        <end position="169"/>
    </location>
</feature>
<comment type="caution">
    <text evidence="2">The sequence shown here is derived from an EMBL/GenBank/DDBJ whole genome shotgun (WGS) entry which is preliminary data.</text>
</comment>
<protein>
    <submittedName>
        <fullName evidence="2">Uncharacterized protein</fullName>
    </submittedName>
</protein>
<keyword evidence="1" id="KW-0812">Transmembrane</keyword>
<evidence type="ECO:0000313" key="3">
    <source>
        <dbReference type="Proteomes" id="UP000017559"/>
    </source>
</evidence>
<dbReference type="AlphaFoldDB" id="V2WCD0"/>
<gene>
    <name evidence="2" type="ORF">Moror_6188</name>
</gene>
<evidence type="ECO:0000313" key="2">
    <source>
        <dbReference type="EMBL" id="ESK84478.1"/>
    </source>
</evidence>
<dbReference type="Proteomes" id="UP000017559">
    <property type="component" value="Unassembled WGS sequence"/>
</dbReference>
<feature type="transmembrane region" description="Helical" evidence="1">
    <location>
        <begin position="36"/>
        <end position="57"/>
    </location>
</feature>